<comment type="caution">
    <text evidence="2">The sequence shown here is derived from an EMBL/GenBank/DDBJ whole genome shotgun (WGS) entry which is preliminary data.</text>
</comment>
<sequence>MSDEIEIFYFLKHVPNLSFILSINKDSTVKDVLDKLNENFEENYTTLFYLGSKMDSTDLIIDYIEDDPKYIFTASKRFFKPITARIPGPGPVPKVPRKDSLNPSHPQRQKIELKLHRTRPGKAKEISRARPSINRPTQQTSKNLEPDSIKQTAP</sequence>
<evidence type="ECO:0000256" key="1">
    <source>
        <dbReference type="SAM" id="MobiDB-lite"/>
    </source>
</evidence>
<accession>A0ABR2H132</accession>
<feature type="region of interest" description="Disordered" evidence="1">
    <location>
        <begin position="85"/>
        <end position="154"/>
    </location>
</feature>
<name>A0ABR2H132_9EUKA</name>
<proteinExistence type="predicted"/>
<reference evidence="2 3" key="1">
    <citation type="submission" date="2024-04" db="EMBL/GenBank/DDBJ databases">
        <title>Tritrichomonas musculus Genome.</title>
        <authorList>
            <person name="Alves-Ferreira E."/>
            <person name="Grigg M."/>
            <person name="Lorenzi H."/>
            <person name="Galac M."/>
        </authorList>
    </citation>
    <scope>NUCLEOTIDE SEQUENCE [LARGE SCALE GENOMIC DNA]</scope>
    <source>
        <strain evidence="2 3">EAF2021</strain>
    </source>
</reference>
<feature type="compositionally biased region" description="Polar residues" evidence="1">
    <location>
        <begin position="134"/>
        <end position="154"/>
    </location>
</feature>
<dbReference type="EMBL" id="JAPFFF010000050">
    <property type="protein sequence ID" value="KAK8839905.1"/>
    <property type="molecule type" value="Genomic_DNA"/>
</dbReference>
<gene>
    <name evidence="2" type="ORF">M9Y10_031619</name>
</gene>
<keyword evidence="3" id="KW-1185">Reference proteome</keyword>
<evidence type="ECO:0000313" key="2">
    <source>
        <dbReference type="EMBL" id="KAK8839905.1"/>
    </source>
</evidence>
<organism evidence="2 3">
    <name type="scientific">Tritrichomonas musculus</name>
    <dbReference type="NCBI Taxonomy" id="1915356"/>
    <lineage>
        <taxon>Eukaryota</taxon>
        <taxon>Metamonada</taxon>
        <taxon>Parabasalia</taxon>
        <taxon>Tritrichomonadida</taxon>
        <taxon>Tritrichomonadidae</taxon>
        <taxon>Tritrichomonas</taxon>
    </lineage>
</organism>
<evidence type="ECO:0008006" key="4">
    <source>
        <dbReference type="Google" id="ProtNLM"/>
    </source>
</evidence>
<protein>
    <recommendedName>
        <fullName evidence="4">Ubiquitin-like domain-containing protein</fullName>
    </recommendedName>
</protein>
<evidence type="ECO:0000313" key="3">
    <source>
        <dbReference type="Proteomes" id="UP001470230"/>
    </source>
</evidence>
<dbReference type="Proteomes" id="UP001470230">
    <property type="component" value="Unassembled WGS sequence"/>
</dbReference>